<dbReference type="EMBL" id="JAUBDJ010000018">
    <property type="protein sequence ID" value="MDW0118831.1"/>
    <property type="molecule type" value="Genomic_DNA"/>
</dbReference>
<dbReference type="RefSeq" id="WP_317941385.1">
    <property type="nucleotide sequence ID" value="NZ_JAUBDJ010000018.1"/>
</dbReference>
<proteinExistence type="predicted"/>
<keyword evidence="1" id="KW-0175">Coiled coil</keyword>
<dbReference type="InterPro" id="IPR009057">
    <property type="entry name" value="Homeodomain-like_sf"/>
</dbReference>
<evidence type="ECO:0000313" key="2">
    <source>
        <dbReference type="EMBL" id="MDW0118831.1"/>
    </source>
</evidence>
<dbReference type="SUPFAM" id="SSF46689">
    <property type="entry name" value="Homeodomain-like"/>
    <property type="match status" value="1"/>
</dbReference>
<dbReference type="GO" id="GO:0006313">
    <property type="term" value="P:DNA transposition"/>
    <property type="evidence" value="ECO:0007669"/>
    <property type="project" value="InterPro"/>
</dbReference>
<feature type="coiled-coil region" evidence="1">
    <location>
        <begin position="64"/>
        <end position="98"/>
    </location>
</feature>
<dbReference type="GO" id="GO:0004803">
    <property type="term" value="F:transposase activity"/>
    <property type="evidence" value="ECO:0007669"/>
    <property type="project" value="InterPro"/>
</dbReference>
<dbReference type="Proteomes" id="UP001271648">
    <property type="component" value="Unassembled WGS sequence"/>
</dbReference>
<keyword evidence="3" id="KW-1185">Reference proteome</keyword>
<sequence length="100" mass="11704">MYILGKHQTQEFKEYICRLVVEEGRKVTQLSYETNVPIGTIRRWVGDYRNKLAAGKVEEGIATPSDLEKKLRTVEKELEDLREENEILKKAMHVFAKNRP</sequence>
<evidence type="ECO:0000256" key="1">
    <source>
        <dbReference type="SAM" id="Coils"/>
    </source>
</evidence>
<dbReference type="GO" id="GO:0003677">
    <property type="term" value="F:DNA binding"/>
    <property type="evidence" value="ECO:0007669"/>
    <property type="project" value="InterPro"/>
</dbReference>
<dbReference type="Pfam" id="PF01527">
    <property type="entry name" value="HTH_Tnp_1"/>
    <property type="match status" value="1"/>
</dbReference>
<gene>
    <name evidence="2" type="ORF">QTL97_18050</name>
</gene>
<evidence type="ECO:0000313" key="3">
    <source>
        <dbReference type="Proteomes" id="UP001271648"/>
    </source>
</evidence>
<accession>A0AAW9AB11</accession>
<dbReference type="AlphaFoldDB" id="A0AAW9AB11"/>
<reference evidence="2 3" key="1">
    <citation type="submission" date="2023-06" db="EMBL/GenBank/DDBJ databases">
        <title>Sporosarcina sp. nov., isolated from Korean traditional fermented seafood 'Jeotgal'.</title>
        <authorList>
            <person name="Yang A.I."/>
            <person name="Shin N.-R."/>
        </authorList>
    </citation>
    <scope>NUCLEOTIDE SEQUENCE [LARGE SCALE GENOMIC DNA]</scope>
    <source>
        <strain evidence="2 3">KCTC43456</strain>
    </source>
</reference>
<comment type="caution">
    <text evidence="2">The sequence shown here is derived from an EMBL/GenBank/DDBJ whole genome shotgun (WGS) entry which is preliminary data.</text>
</comment>
<protein>
    <submittedName>
        <fullName evidence="2">Transposase</fullName>
    </submittedName>
</protein>
<name>A0AAW9AB11_9BACL</name>
<organism evidence="2 3">
    <name type="scientific">Sporosarcina thermotolerans</name>
    <dbReference type="NCBI Taxonomy" id="633404"/>
    <lineage>
        <taxon>Bacteria</taxon>
        <taxon>Bacillati</taxon>
        <taxon>Bacillota</taxon>
        <taxon>Bacilli</taxon>
        <taxon>Bacillales</taxon>
        <taxon>Caryophanaceae</taxon>
        <taxon>Sporosarcina</taxon>
    </lineage>
</organism>
<dbReference type="InterPro" id="IPR002514">
    <property type="entry name" value="Transposase_8"/>
</dbReference>